<name>A0A6I4TVM1_9SPHN</name>
<evidence type="ECO:0000313" key="2">
    <source>
        <dbReference type="Proteomes" id="UP000469430"/>
    </source>
</evidence>
<organism evidence="1 2">
    <name type="scientific">Croceibacterium xixiisoli</name>
    <dbReference type="NCBI Taxonomy" id="1476466"/>
    <lineage>
        <taxon>Bacteria</taxon>
        <taxon>Pseudomonadati</taxon>
        <taxon>Pseudomonadota</taxon>
        <taxon>Alphaproteobacteria</taxon>
        <taxon>Sphingomonadales</taxon>
        <taxon>Erythrobacteraceae</taxon>
        <taxon>Croceibacterium</taxon>
    </lineage>
</organism>
<gene>
    <name evidence="1" type="ORF">GRI97_09840</name>
</gene>
<protein>
    <submittedName>
        <fullName evidence="1">Uncharacterized protein</fullName>
    </submittedName>
</protein>
<dbReference type="AlphaFoldDB" id="A0A6I4TVM1"/>
<comment type="caution">
    <text evidence="1">The sequence shown here is derived from an EMBL/GenBank/DDBJ whole genome shotgun (WGS) entry which is preliminary data.</text>
</comment>
<evidence type="ECO:0000313" key="1">
    <source>
        <dbReference type="EMBL" id="MXO99290.1"/>
    </source>
</evidence>
<accession>A0A6I4TVM1</accession>
<proteinExistence type="predicted"/>
<reference evidence="1 2" key="1">
    <citation type="submission" date="2019-12" db="EMBL/GenBank/DDBJ databases">
        <title>Genomic-based taxomic classification of the family Erythrobacteraceae.</title>
        <authorList>
            <person name="Xu L."/>
        </authorList>
    </citation>
    <scope>NUCLEOTIDE SEQUENCE [LARGE SCALE GENOMIC DNA]</scope>
    <source>
        <strain evidence="1 2">S36</strain>
    </source>
</reference>
<dbReference type="EMBL" id="WTYJ01000002">
    <property type="protein sequence ID" value="MXO99290.1"/>
    <property type="molecule type" value="Genomic_DNA"/>
</dbReference>
<dbReference type="RefSeq" id="WP_377019537.1">
    <property type="nucleotide sequence ID" value="NZ_JBHSCP010000001.1"/>
</dbReference>
<dbReference type="Proteomes" id="UP000469430">
    <property type="component" value="Unassembled WGS sequence"/>
</dbReference>
<sequence length="116" mass="12756">MELEEIKPQPAGQVHDRLAELIKSFGGLGMDGPLGGYIADTLMDCDDRWGTDNVITYLHEDEGGNGVRLEVQQIPLSAFEDGREGWRLAYTLSLFSLTAVQDVEFEIAEAVSLIAE</sequence>
<keyword evidence="2" id="KW-1185">Reference proteome</keyword>